<feature type="domain" description="F-box" evidence="1">
    <location>
        <begin position="14"/>
        <end position="50"/>
    </location>
</feature>
<dbReference type="InterPro" id="IPR032675">
    <property type="entry name" value="LRR_dom_sf"/>
</dbReference>
<proteinExistence type="predicted"/>
<reference evidence="2 3" key="1">
    <citation type="submission" date="2019-11" db="EMBL/GenBank/DDBJ databases">
        <title>Whole genome sequence of Oryza granulata.</title>
        <authorList>
            <person name="Li W."/>
        </authorList>
    </citation>
    <scope>NUCLEOTIDE SEQUENCE [LARGE SCALE GENOMIC DNA]</scope>
    <source>
        <strain evidence="3">cv. Menghai</strain>
        <tissue evidence="2">Leaf</tissue>
    </source>
</reference>
<accession>A0A6G1DB41</accession>
<dbReference type="Proteomes" id="UP000479710">
    <property type="component" value="Unassembled WGS sequence"/>
</dbReference>
<evidence type="ECO:0000313" key="3">
    <source>
        <dbReference type="Proteomes" id="UP000479710"/>
    </source>
</evidence>
<dbReference type="InterPro" id="IPR036047">
    <property type="entry name" value="F-box-like_dom_sf"/>
</dbReference>
<sequence>MAKRKRGGADVKRNLQLSDLPTDILSCIISQLPIKEAARTSILSNQWKHVWCYRRNLLFSFKSMMPRSYYSRPYASKRFDQDFIDRVEAVLKQHSGARVDRMEVDHVPLSNRNADYIDRWLGFAIATKTKHLIFDFTPLRATGATDEPYRFPLEIFSATNSSRLQSMKLGGVSLKQPENFKGFLNIKKLELKCVDITDEQLQLLLPKCHVLEFLGMSLCRRLTSIQTSHPSSHLKHLQVSHCPLVQEIKLNLGLKTLEYQGSLVPLAPPGTLTGLCINSSDVSSALVYIFNGLPSTLPCLETLTLKCEELERASLPDKPTKFIYLRHLRLELIFPSKFKADVLDFACLLEAAPLLEKLEFHMWMDMWAHDRFRYRKRHGKLRSLPSHPHSHLKLVNVTGFYGLKDQLELLLHFLRNSTVLKAMRIEPKPMVAARYLYLSPGDALSSLDGYKVAKKYLRKEDHRGVVQIVRVRRDVVNAPYYHLIDPQRFPMLPEAN</sequence>
<dbReference type="PROSITE" id="PS50181">
    <property type="entry name" value="FBOX"/>
    <property type="match status" value="1"/>
</dbReference>
<dbReference type="InterPro" id="IPR053772">
    <property type="entry name" value="At1g61320/At1g61330-like"/>
</dbReference>
<dbReference type="SUPFAM" id="SSF81383">
    <property type="entry name" value="F-box domain"/>
    <property type="match status" value="1"/>
</dbReference>
<evidence type="ECO:0000259" key="1">
    <source>
        <dbReference type="PROSITE" id="PS50181"/>
    </source>
</evidence>
<dbReference type="OrthoDB" id="682515at2759"/>
<protein>
    <recommendedName>
        <fullName evidence="1">F-box domain-containing protein</fullName>
    </recommendedName>
</protein>
<organism evidence="2 3">
    <name type="scientific">Oryza meyeriana var. granulata</name>
    <dbReference type="NCBI Taxonomy" id="110450"/>
    <lineage>
        <taxon>Eukaryota</taxon>
        <taxon>Viridiplantae</taxon>
        <taxon>Streptophyta</taxon>
        <taxon>Embryophyta</taxon>
        <taxon>Tracheophyta</taxon>
        <taxon>Spermatophyta</taxon>
        <taxon>Magnoliopsida</taxon>
        <taxon>Liliopsida</taxon>
        <taxon>Poales</taxon>
        <taxon>Poaceae</taxon>
        <taxon>BOP clade</taxon>
        <taxon>Oryzoideae</taxon>
        <taxon>Oryzeae</taxon>
        <taxon>Oryzinae</taxon>
        <taxon>Oryza</taxon>
        <taxon>Oryza meyeriana</taxon>
    </lineage>
</organism>
<dbReference type="AlphaFoldDB" id="A0A6G1DB41"/>
<dbReference type="InterPro" id="IPR055357">
    <property type="entry name" value="LRR_At1g61320_AtMIF1"/>
</dbReference>
<dbReference type="Gene3D" id="3.80.10.10">
    <property type="entry name" value="Ribonuclease Inhibitor"/>
    <property type="match status" value="1"/>
</dbReference>
<dbReference type="EMBL" id="SPHZ02000007">
    <property type="protein sequence ID" value="KAF0909344.1"/>
    <property type="molecule type" value="Genomic_DNA"/>
</dbReference>
<evidence type="ECO:0000313" key="2">
    <source>
        <dbReference type="EMBL" id="KAF0909344.1"/>
    </source>
</evidence>
<dbReference type="PANTHER" id="PTHR34145:SF61">
    <property type="entry name" value="OS07G0161500 PROTEIN"/>
    <property type="match status" value="1"/>
</dbReference>
<comment type="caution">
    <text evidence="2">The sequence shown here is derived from an EMBL/GenBank/DDBJ whole genome shotgun (WGS) entry which is preliminary data.</text>
</comment>
<dbReference type="SUPFAM" id="SSF52047">
    <property type="entry name" value="RNI-like"/>
    <property type="match status" value="1"/>
</dbReference>
<dbReference type="InterPro" id="IPR001810">
    <property type="entry name" value="F-box_dom"/>
</dbReference>
<dbReference type="InterPro" id="IPR053781">
    <property type="entry name" value="F-box_AtFBL13-like"/>
</dbReference>
<keyword evidence="3" id="KW-1185">Reference proteome</keyword>
<dbReference type="CDD" id="cd22160">
    <property type="entry name" value="F-box_AtFBL13-like"/>
    <property type="match status" value="1"/>
</dbReference>
<dbReference type="Pfam" id="PF00646">
    <property type="entry name" value="F-box"/>
    <property type="match status" value="1"/>
</dbReference>
<name>A0A6G1DB41_9ORYZ</name>
<dbReference type="Pfam" id="PF23622">
    <property type="entry name" value="LRR_At1g61320_AtMIF1"/>
    <property type="match status" value="1"/>
</dbReference>
<gene>
    <name evidence="2" type="ORF">E2562_035506</name>
</gene>
<dbReference type="PANTHER" id="PTHR34145">
    <property type="entry name" value="OS02G0105600 PROTEIN"/>
    <property type="match status" value="1"/>
</dbReference>